<feature type="site" description="Transition state stabilizer" evidence="7">
    <location>
        <position position="179"/>
    </location>
</feature>
<name>A0A0M6WLW3_9FIRM</name>
<keyword evidence="5 7" id="KW-0418">Kinase</keyword>
<dbReference type="InterPro" id="IPR000890">
    <property type="entry name" value="Aliphatic_acid_kin_short-chain"/>
</dbReference>
<feature type="binding site" evidence="7">
    <location>
        <position position="90"/>
    </location>
    <ligand>
        <name>substrate</name>
    </ligand>
</feature>
<evidence type="ECO:0000313" key="15">
    <source>
        <dbReference type="Proteomes" id="UP000283701"/>
    </source>
</evidence>
<evidence type="ECO:0000313" key="12">
    <source>
        <dbReference type="EMBL" id="RHF83915.1"/>
    </source>
</evidence>
<comment type="subcellular location">
    <subcellularLocation>
        <location evidence="7">Cytoplasm</location>
    </subcellularLocation>
</comment>
<evidence type="ECO:0000256" key="3">
    <source>
        <dbReference type="ARBA" id="ARBA00022679"/>
    </source>
</evidence>
<dbReference type="AlphaFoldDB" id="A0A0M6WLW3"/>
<dbReference type="CDD" id="cd24010">
    <property type="entry name" value="ASKHA_NBD_AcK_PK"/>
    <property type="match status" value="1"/>
</dbReference>
<comment type="cofactor">
    <cofactor evidence="7">
        <name>Mg(2+)</name>
        <dbReference type="ChEBI" id="CHEBI:18420"/>
    </cofactor>
    <cofactor evidence="7">
        <name>Mn(2+)</name>
        <dbReference type="ChEBI" id="CHEBI:29035"/>
    </cofactor>
    <text evidence="7">Mg(2+). Can also accept Mn(2+).</text>
</comment>
<dbReference type="PIRSF" id="PIRSF000722">
    <property type="entry name" value="Acetate_prop_kin"/>
    <property type="match status" value="1"/>
</dbReference>
<dbReference type="Proteomes" id="UP000283701">
    <property type="component" value="Unassembled WGS sequence"/>
</dbReference>
<evidence type="ECO:0000256" key="8">
    <source>
        <dbReference type="RuleBase" id="RU003835"/>
    </source>
</evidence>
<evidence type="ECO:0000256" key="2">
    <source>
        <dbReference type="ARBA" id="ARBA00022490"/>
    </source>
</evidence>
<dbReference type="PROSITE" id="PS01075">
    <property type="entry name" value="ACETATE_KINASE_1"/>
    <property type="match status" value="1"/>
</dbReference>
<dbReference type="EMBL" id="CVRS01000070">
    <property type="protein sequence ID" value="CRL38126.1"/>
    <property type="molecule type" value="Genomic_DNA"/>
</dbReference>
<evidence type="ECO:0000313" key="11">
    <source>
        <dbReference type="EMBL" id="RGQ55839.1"/>
    </source>
</evidence>
<dbReference type="GO" id="GO:0006083">
    <property type="term" value="P:acetate metabolic process"/>
    <property type="evidence" value="ECO:0007669"/>
    <property type="project" value="TreeGrafter"/>
</dbReference>
<dbReference type="HAMAP" id="MF_00020">
    <property type="entry name" value="Acetate_kinase"/>
    <property type="match status" value="1"/>
</dbReference>
<evidence type="ECO:0000256" key="6">
    <source>
        <dbReference type="ARBA" id="ARBA00022840"/>
    </source>
</evidence>
<evidence type="ECO:0000256" key="4">
    <source>
        <dbReference type="ARBA" id="ARBA00022741"/>
    </source>
</evidence>
<feature type="site" description="Transition state stabilizer" evidence="7">
    <location>
        <position position="240"/>
    </location>
</feature>
<dbReference type="PANTHER" id="PTHR21060:SF15">
    <property type="entry name" value="ACETATE KINASE-RELATED"/>
    <property type="match status" value="1"/>
</dbReference>
<organism evidence="9 13">
    <name type="scientific">Roseburia inulinivorans</name>
    <dbReference type="NCBI Taxonomy" id="360807"/>
    <lineage>
        <taxon>Bacteria</taxon>
        <taxon>Bacillati</taxon>
        <taxon>Bacillota</taxon>
        <taxon>Clostridia</taxon>
        <taxon>Lachnospirales</taxon>
        <taxon>Lachnospiraceae</taxon>
        <taxon>Roseburia</taxon>
    </lineage>
</organism>
<dbReference type="PANTHER" id="PTHR21060">
    <property type="entry name" value="ACETATE KINASE"/>
    <property type="match status" value="1"/>
</dbReference>
<comment type="similarity">
    <text evidence="1 7 8">Belongs to the acetokinase family.</text>
</comment>
<feature type="binding site" evidence="7">
    <location>
        <position position="384"/>
    </location>
    <ligand>
        <name>Mg(2+)</name>
        <dbReference type="ChEBI" id="CHEBI:18420"/>
    </ligand>
</feature>
<feature type="binding site" evidence="7">
    <location>
        <position position="14"/>
    </location>
    <ligand>
        <name>ATP</name>
        <dbReference type="ChEBI" id="CHEBI:30616"/>
    </ligand>
</feature>
<dbReference type="PRINTS" id="PR00471">
    <property type="entry name" value="ACETATEKNASE"/>
</dbReference>
<evidence type="ECO:0000256" key="7">
    <source>
        <dbReference type="HAMAP-Rule" id="MF_00020"/>
    </source>
</evidence>
<dbReference type="GO" id="GO:0000287">
    <property type="term" value="F:magnesium ion binding"/>
    <property type="evidence" value="ECO:0007669"/>
    <property type="project" value="UniProtKB-UniRule"/>
</dbReference>
<keyword evidence="6 7" id="KW-0067">ATP-binding</keyword>
<dbReference type="RefSeq" id="WP_055039685.1">
    <property type="nucleotide sequence ID" value="NZ_CAKZTK010000082.1"/>
</dbReference>
<dbReference type="Proteomes" id="UP000095395">
    <property type="component" value="Unassembled WGS sequence"/>
</dbReference>
<keyword evidence="2 7" id="KW-0963">Cytoplasm</keyword>
<dbReference type="InterPro" id="IPR023865">
    <property type="entry name" value="Aliphatic_acid_kinase_CS"/>
</dbReference>
<evidence type="ECO:0000313" key="14">
    <source>
        <dbReference type="Proteomes" id="UP000095395"/>
    </source>
</evidence>
<dbReference type="STRING" id="360807.ERS852392_02007"/>
<dbReference type="InterPro" id="IPR004372">
    <property type="entry name" value="Ac/propionate_kinase"/>
</dbReference>
<feature type="binding site" evidence="7">
    <location>
        <begin position="330"/>
        <end position="334"/>
    </location>
    <ligand>
        <name>ATP</name>
        <dbReference type="ChEBI" id="CHEBI:30616"/>
    </ligand>
</feature>
<dbReference type="Proteomes" id="UP000049828">
    <property type="component" value="Unassembled WGS sequence"/>
</dbReference>
<dbReference type="NCBIfam" id="TIGR00016">
    <property type="entry name" value="ackA"/>
    <property type="match status" value="1"/>
</dbReference>
<feature type="active site" description="Proton donor/acceptor" evidence="7">
    <location>
        <position position="147"/>
    </location>
</feature>
<keyword evidence="7" id="KW-0460">Magnesium</keyword>
<keyword evidence="7" id="KW-0479">Metal-binding</keyword>
<dbReference type="EC" id="2.7.2.1" evidence="7"/>
<proteinExistence type="inferred from homology"/>
<dbReference type="OrthoDB" id="9802453at2"/>
<evidence type="ECO:0000256" key="5">
    <source>
        <dbReference type="ARBA" id="ARBA00022777"/>
    </source>
</evidence>
<dbReference type="GO" id="GO:0005737">
    <property type="term" value="C:cytoplasm"/>
    <property type="evidence" value="ECO:0007669"/>
    <property type="project" value="UniProtKB-SubCell"/>
</dbReference>
<dbReference type="InterPro" id="IPR043129">
    <property type="entry name" value="ATPase_NBD"/>
</dbReference>
<keyword evidence="13" id="KW-1185">Reference proteome</keyword>
<dbReference type="Proteomes" id="UP000283738">
    <property type="component" value="Unassembled WGS sequence"/>
</dbReference>
<dbReference type="UniPathway" id="UPA00340">
    <property type="reaction ID" value="UER00458"/>
</dbReference>
<sequence length="397" mass="42978">MNVLVINCGSSSLKYQLIDSETEAVLAKGLCERIGIDGRLVYQKTGLDKEITEAAMPTHKQAIQMVLDAIVNPKTGALKSLAEVDAVGHRVVHGGEKFASSVVLTEEVLAQIEECNDLAPLHNPANLIGIRACQELMPNVPMVGVFDTAFHQTMPKKAYLYGLPHEYYEKYKVRRYGFHGTSHSFVSKRLVEYLGMDLNNSKVIVAHLGNGASVSAVVNGKCVDTSMGLTPLEGLVMGTRSGDIDPAIMEFIAKKENLDIEGVMNVLNKKSGVQGMTGISSDFRDLEAAYNEGNEYAINAIEVFCYRVAKYIGSYVAAMNGVDAIAFTAGIGENTNLVRRKIVAYLGYLGITIDNEVNDATHGDEAVISTPDSKVKVCVIPTNEELAIARETVALVK</sequence>
<dbReference type="Gene3D" id="3.30.420.40">
    <property type="match status" value="2"/>
</dbReference>
<keyword evidence="3 7" id="KW-0808">Transferase</keyword>
<dbReference type="PROSITE" id="PS01076">
    <property type="entry name" value="ACETATE_KINASE_2"/>
    <property type="match status" value="1"/>
</dbReference>
<evidence type="ECO:0000313" key="9">
    <source>
        <dbReference type="EMBL" id="CRL38126.1"/>
    </source>
</evidence>
<accession>A0A0M6WLW3</accession>
<evidence type="ECO:0000313" key="16">
    <source>
        <dbReference type="Proteomes" id="UP000283738"/>
    </source>
</evidence>
<keyword evidence="4 7" id="KW-0547">Nucleotide-binding</keyword>
<feature type="binding site" evidence="7">
    <location>
        <begin position="207"/>
        <end position="211"/>
    </location>
    <ligand>
        <name>ATP</name>
        <dbReference type="ChEBI" id="CHEBI:30616"/>
    </ligand>
</feature>
<reference evidence="9" key="1">
    <citation type="submission" date="2015-05" db="EMBL/GenBank/DDBJ databases">
        <authorList>
            <person name="Wang D.B."/>
            <person name="Wang M."/>
        </authorList>
    </citation>
    <scope>NUCLEOTIDE SEQUENCE [LARGE SCALE GENOMIC DNA]</scope>
    <source>
        <strain evidence="9">L1-83</strain>
    </source>
</reference>
<dbReference type="EMBL" id="CYYR01000013">
    <property type="protein sequence ID" value="CUO04518.1"/>
    <property type="molecule type" value="Genomic_DNA"/>
</dbReference>
<dbReference type="Pfam" id="PF00871">
    <property type="entry name" value="Acetate_kinase"/>
    <property type="match status" value="1"/>
</dbReference>
<evidence type="ECO:0000313" key="13">
    <source>
        <dbReference type="Proteomes" id="UP000049828"/>
    </source>
</evidence>
<evidence type="ECO:0000256" key="1">
    <source>
        <dbReference type="ARBA" id="ARBA00008748"/>
    </source>
</evidence>
<protein>
    <recommendedName>
        <fullName evidence="7">Acetate kinase</fullName>
        <ecNumber evidence="7">2.7.2.1</ecNumber>
    </recommendedName>
    <alternativeName>
        <fullName evidence="7">Acetokinase</fullName>
    </alternativeName>
</protein>
<feature type="binding site" evidence="7">
    <location>
        <begin position="282"/>
        <end position="284"/>
    </location>
    <ligand>
        <name>ATP</name>
        <dbReference type="ChEBI" id="CHEBI:30616"/>
    </ligand>
</feature>
<gene>
    <name evidence="7 10" type="primary">ackA</name>
    <name evidence="12" type="ORF">DW654_09230</name>
    <name evidence="11" type="ORF">DWY96_00555</name>
    <name evidence="10" type="ORF">ERS852392_02007</name>
    <name evidence="9" type="ORF">RIL183_21721</name>
</gene>
<comment type="pathway">
    <text evidence="7">Metabolic intermediate biosynthesis; acetyl-CoA biosynthesis; acetyl-CoA from acetate: step 1/2.</text>
</comment>
<feature type="binding site" evidence="7">
    <location>
        <position position="7"/>
    </location>
    <ligand>
        <name>Mg(2+)</name>
        <dbReference type="ChEBI" id="CHEBI:18420"/>
    </ligand>
</feature>
<dbReference type="GO" id="GO:0008776">
    <property type="term" value="F:acetate kinase activity"/>
    <property type="evidence" value="ECO:0007669"/>
    <property type="project" value="UniProtKB-UniRule"/>
</dbReference>
<comment type="subunit">
    <text evidence="7">Homodimer.</text>
</comment>
<evidence type="ECO:0000313" key="10">
    <source>
        <dbReference type="EMBL" id="CUO04518.1"/>
    </source>
</evidence>
<reference evidence="13" key="2">
    <citation type="submission" date="2015-05" db="EMBL/GenBank/DDBJ databases">
        <authorList>
            <consortium name="Pathogen Informatics"/>
        </authorList>
    </citation>
    <scope>NUCLEOTIDE SEQUENCE [LARGE SCALE GENOMIC DNA]</scope>
    <source>
        <strain evidence="10 14">2789STDY5608835</strain>
        <strain evidence="13">L1-83</strain>
    </source>
</reference>
<reference evidence="15 16" key="3">
    <citation type="submission" date="2018-08" db="EMBL/GenBank/DDBJ databases">
        <title>A genome reference for cultivated species of the human gut microbiota.</title>
        <authorList>
            <person name="Zou Y."/>
            <person name="Xue W."/>
            <person name="Luo G."/>
        </authorList>
    </citation>
    <scope>NUCLEOTIDE SEQUENCE [LARGE SCALE GENOMIC DNA]</scope>
    <source>
        <strain evidence="11 16">AF28-15</strain>
        <strain evidence="12 15">AM23-23AC</strain>
    </source>
</reference>
<comment type="function">
    <text evidence="7">Catalyzes the formation of acetyl phosphate from acetate and ATP. Can also catalyze the reverse reaction.</text>
</comment>
<dbReference type="SUPFAM" id="SSF53067">
    <property type="entry name" value="Actin-like ATPase domain"/>
    <property type="match status" value="2"/>
</dbReference>
<dbReference type="GO" id="GO:0006085">
    <property type="term" value="P:acetyl-CoA biosynthetic process"/>
    <property type="evidence" value="ECO:0007669"/>
    <property type="project" value="UniProtKB-UniRule"/>
</dbReference>
<dbReference type="EMBL" id="QRTF01000001">
    <property type="protein sequence ID" value="RGQ55839.1"/>
    <property type="molecule type" value="Genomic_DNA"/>
</dbReference>
<dbReference type="GO" id="GO:0005524">
    <property type="term" value="F:ATP binding"/>
    <property type="evidence" value="ECO:0007669"/>
    <property type="project" value="UniProtKB-KW"/>
</dbReference>
<comment type="catalytic activity">
    <reaction evidence="7">
        <text>acetate + ATP = acetyl phosphate + ADP</text>
        <dbReference type="Rhea" id="RHEA:11352"/>
        <dbReference type="ChEBI" id="CHEBI:22191"/>
        <dbReference type="ChEBI" id="CHEBI:30089"/>
        <dbReference type="ChEBI" id="CHEBI:30616"/>
        <dbReference type="ChEBI" id="CHEBI:456216"/>
        <dbReference type="EC" id="2.7.2.1"/>
    </reaction>
</comment>
<dbReference type="EMBL" id="QRHP01000009">
    <property type="protein sequence ID" value="RHF83915.1"/>
    <property type="molecule type" value="Genomic_DNA"/>
</dbReference>